<dbReference type="EMBL" id="ML119052">
    <property type="protein sequence ID" value="ROT41556.1"/>
    <property type="molecule type" value="Genomic_DNA"/>
</dbReference>
<dbReference type="Pfam" id="PF06687">
    <property type="entry name" value="SUR7"/>
    <property type="match status" value="1"/>
</dbReference>
<dbReference type="STRING" id="1314773.A0A3N2Q4B4"/>
<dbReference type="OrthoDB" id="2354757at2759"/>
<dbReference type="GO" id="GO:0005886">
    <property type="term" value="C:plasma membrane"/>
    <property type="evidence" value="ECO:0007669"/>
    <property type="project" value="InterPro"/>
</dbReference>
<dbReference type="AlphaFoldDB" id="A0A3N2Q4B4"/>
<feature type="transmembrane region" description="Helical" evidence="1">
    <location>
        <begin position="174"/>
        <end position="198"/>
    </location>
</feature>
<sequence>MGLLSFVSHFGTFLLLAATVLLVVSSITAPTVSNISLFTVDLGRGNEEITFGTFGWCVRGIPDRGCSSSSIGYSPTDIITAVEGTEFSDNRQNTAEALTNVMILHPIAAGISFLGFVLSLGSGMFGSLLASLVAGVAFLVTTIALICDFVWISAVRNNVNDDDSGGSPLSNAHYGAALWCVLVAALCALVASVILLVTCCSGRSKRRRTENRKSDFHAPPAHTGRRRWWSRRRH</sequence>
<proteinExistence type="predicted"/>
<evidence type="ECO:0000313" key="3">
    <source>
        <dbReference type="Proteomes" id="UP000272025"/>
    </source>
</evidence>
<dbReference type="Proteomes" id="UP000272025">
    <property type="component" value="Unassembled WGS sequence"/>
</dbReference>
<dbReference type="InterPro" id="IPR051380">
    <property type="entry name" value="pH-response_reg_palI/RIM9"/>
</dbReference>
<gene>
    <name evidence="2" type="ORF">SODALDRAFT_322663</name>
</gene>
<dbReference type="GO" id="GO:0032153">
    <property type="term" value="C:cell division site"/>
    <property type="evidence" value="ECO:0007669"/>
    <property type="project" value="TreeGrafter"/>
</dbReference>
<keyword evidence="3" id="KW-1185">Reference proteome</keyword>
<organism evidence="2 3">
    <name type="scientific">Sodiomyces alkalinus (strain CBS 110278 / VKM F-3762 / F11)</name>
    <name type="common">Alkaliphilic filamentous fungus</name>
    <dbReference type="NCBI Taxonomy" id="1314773"/>
    <lineage>
        <taxon>Eukaryota</taxon>
        <taxon>Fungi</taxon>
        <taxon>Dikarya</taxon>
        <taxon>Ascomycota</taxon>
        <taxon>Pezizomycotina</taxon>
        <taxon>Sordariomycetes</taxon>
        <taxon>Hypocreomycetidae</taxon>
        <taxon>Glomerellales</taxon>
        <taxon>Plectosphaerellaceae</taxon>
        <taxon>Sodiomyces</taxon>
    </lineage>
</organism>
<reference evidence="2 3" key="1">
    <citation type="journal article" date="2018" name="Mol. Ecol.">
        <title>The obligate alkalophilic soda-lake fungus Sodiomyces alkalinus has shifted to a protein diet.</title>
        <authorList>
            <person name="Grum-Grzhimaylo A.A."/>
            <person name="Falkoski D.L."/>
            <person name="van den Heuvel J."/>
            <person name="Valero-Jimenez C.A."/>
            <person name="Min B."/>
            <person name="Choi I.G."/>
            <person name="Lipzen A."/>
            <person name="Daum C.G."/>
            <person name="Aanen D.K."/>
            <person name="Tsang A."/>
            <person name="Henrissat B."/>
            <person name="Bilanenko E.N."/>
            <person name="de Vries R.P."/>
            <person name="van Kan J.A.L."/>
            <person name="Grigoriev I.V."/>
            <person name="Debets A.J.M."/>
        </authorList>
    </citation>
    <scope>NUCLEOTIDE SEQUENCE [LARGE SCALE GENOMIC DNA]</scope>
    <source>
        <strain evidence="2 3">F11</strain>
    </source>
</reference>
<feature type="transmembrane region" description="Helical" evidence="1">
    <location>
        <begin position="103"/>
        <end position="121"/>
    </location>
</feature>
<protein>
    <submittedName>
        <fullName evidence="2">Pali-domain-containing protein</fullName>
    </submittedName>
</protein>
<dbReference type="GO" id="GO:0035838">
    <property type="term" value="C:growing cell tip"/>
    <property type="evidence" value="ECO:0007669"/>
    <property type="project" value="TreeGrafter"/>
</dbReference>
<feature type="transmembrane region" description="Helical" evidence="1">
    <location>
        <begin position="128"/>
        <end position="154"/>
    </location>
</feature>
<accession>A0A3N2Q4B4</accession>
<keyword evidence="1" id="KW-1133">Transmembrane helix</keyword>
<dbReference type="RefSeq" id="XP_028469362.1">
    <property type="nucleotide sequence ID" value="XM_028609742.1"/>
</dbReference>
<dbReference type="InterPro" id="IPR009571">
    <property type="entry name" value="SUR7/Rim9-like_fungi"/>
</dbReference>
<name>A0A3N2Q4B4_SODAK</name>
<dbReference type="Gene3D" id="1.20.140.150">
    <property type="match status" value="1"/>
</dbReference>
<evidence type="ECO:0000313" key="2">
    <source>
        <dbReference type="EMBL" id="ROT41556.1"/>
    </source>
</evidence>
<dbReference type="GeneID" id="39578220"/>
<dbReference type="PANTHER" id="PTHR28013:SF7">
    <property type="entry name" value="PALI-DOMAIN-CONTAINING PROTEIN"/>
    <property type="match status" value="1"/>
</dbReference>
<keyword evidence="1" id="KW-0812">Transmembrane</keyword>
<dbReference type="PANTHER" id="PTHR28013">
    <property type="entry name" value="PROTEIN DCV1-RELATED"/>
    <property type="match status" value="1"/>
</dbReference>
<keyword evidence="1" id="KW-0472">Membrane</keyword>
<evidence type="ECO:0000256" key="1">
    <source>
        <dbReference type="SAM" id="Phobius"/>
    </source>
</evidence>